<dbReference type="Gene3D" id="3.90.1800.10">
    <property type="entry name" value="RNA polymerase alpha subunit dimerisation domain"/>
    <property type="match status" value="1"/>
</dbReference>
<evidence type="ECO:0000259" key="11">
    <source>
        <dbReference type="Pfam" id="PF04560"/>
    </source>
</evidence>
<dbReference type="InterPro" id="IPR007645">
    <property type="entry name" value="RNA_pol_Rpb2_3"/>
</dbReference>
<evidence type="ECO:0000256" key="6">
    <source>
        <dbReference type="ARBA" id="ARBA00022723"/>
    </source>
</evidence>
<dbReference type="EMBL" id="MN740968">
    <property type="protein sequence ID" value="QHU20401.1"/>
    <property type="molecule type" value="Genomic_DNA"/>
</dbReference>
<dbReference type="InterPro" id="IPR014724">
    <property type="entry name" value="RNA_pol_RPB2_OB-fold"/>
</dbReference>
<comment type="similarity">
    <text evidence="1">Belongs to the RNA polymerase beta chain family.</text>
</comment>
<dbReference type="GO" id="GO:0000428">
    <property type="term" value="C:DNA-directed RNA polymerase complex"/>
    <property type="evidence" value="ECO:0007669"/>
    <property type="project" value="UniProtKB-KW"/>
</dbReference>
<evidence type="ECO:0000256" key="8">
    <source>
        <dbReference type="ARBA" id="ARBA00023163"/>
    </source>
</evidence>
<dbReference type="InterPro" id="IPR007120">
    <property type="entry name" value="DNA-dir_RNAP_su2_dom"/>
</dbReference>
<evidence type="ECO:0000259" key="10">
    <source>
        <dbReference type="Pfam" id="PF00562"/>
    </source>
</evidence>
<dbReference type="Gene3D" id="2.40.270.10">
    <property type="entry name" value="DNA-directed RNA polymerase, subunit 2, domain 6"/>
    <property type="match status" value="1"/>
</dbReference>
<dbReference type="Gene3D" id="2.40.50.150">
    <property type="match status" value="1"/>
</dbReference>
<keyword evidence="8" id="KW-0804">Transcription</keyword>
<dbReference type="Pfam" id="PF04565">
    <property type="entry name" value="RNA_pol_Rpb2_3"/>
    <property type="match status" value="1"/>
</dbReference>
<dbReference type="InterPro" id="IPR007646">
    <property type="entry name" value="RNA_pol_Rpb2_4"/>
</dbReference>
<dbReference type="GO" id="GO:0046872">
    <property type="term" value="F:metal ion binding"/>
    <property type="evidence" value="ECO:0007669"/>
    <property type="project" value="UniProtKB-KW"/>
</dbReference>
<protein>
    <recommendedName>
        <fullName evidence="2">DNA-directed RNA polymerase</fullName>
        <ecNumber evidence="2">2.7.7.6</ecNumber>
    </recommendedName>
</protein>
<feature type="domain" description="RNA polymerase Rpb2" evidence="12">
    <location>
        <begin position="258"/>
        <end position="393"/>
    </location>
</feature>
<dbReference type="InterPro" id="IPR007642">
    <property type="entry name" value="RNA_pol_Rpb2_2"/>
</dbReference>
<feature type="domain" description="RNA polymerase beta subunit protrusion" evidence="13">
    <location>
        <begin position="28"/>
        <end position="433"/>
    </location>
</feature>
<feature type="domain" description="RNA polymerase Rpb2" evidence="11">
    <location>
        <begin position="1108"/>
        <end position="1218"/>
    </location>
</feature>
<dbReference type="Pfam" id="PF04561">
    <property type="entry name" value="RNA_pol_Rpb2_2"/>
    <property type="match status" value="1"/>
</dbReference>
<keyword evidence="4" id="KW-0808">Transferase</keyword>
<feature type="domain" description="RNA polymerase Rpb2" evidence="14">
    <location>
        <begin position="479"/>
        <end position="543"/>
    </location>
</feature>
<dbReference type="InterPro" id="IPR007641">
    <property type="entry name" value="RNA_pol_Rpb2_7"/>
</dbReference>
<reference evidence="16" key="1">
    <citation type="journal article" date="2020" name="Nature">
        <title>Giant virus diversity and host interactions through global metagenomics.</title>
        <authorList>
            <person name="Schulz F."/>
            <person name="Roux S."/>
            <person name="Paez-Espino D."/>
            <person name="Jungbluth S."/>
            <person name="Walsh D.A."/>
            <person name="Denef V.J."/>
            <person name="McMahon K.D."/>
            <person name="Konstantinidis K.T."/>
            <person name="Eloe-Fadrosh E.A."/>
            <person name="Kyrpides N.C."/>
            <person name="Woyke T."/>
        </authorList>
    </citation>
    <scope>NUCLEOTIDE SEQUENCE</scope>
    <source>
        <strain evidence="16">GVMAG-S-3300013093-109</strain>
    </source>
</reference>
<evidence type="ECO:0000256" key="2">
    <source>
        <dbReference type="ARBA" id="ARBA00012418"/>
    </source>
</evidence>
<dbReference type="Pfam" id="PF04566">
    <property type="entry name" value="RNA_pol_Rpb2_4"/>
    <property type="match status" value="1"/>
</dbReference>
<dbReference type="Pfam" id="PF04563">
    <property type="entry name" value="RNA_pol_Rpb2_1"/>
    <property type="match status" value="1"/>
</dbReference>
<keyword evidence="7" id="KW-0862">Zinc</keyword>
<evidence type="ECO:0000259" key="13">
    <source>
        <dbReference type="Pfam" id="PF04563"/>
    </source>
</evidence>
<evidence type="ECO:0000259" key="15">
    <source>
        <dbReference type="Pfam" id="PF04566"/>
    </source>
</evidence>
<evidence type="ECO:0000256" key="4">
    <source>
        <dbReference type="ARBA" id="ARBA00022679"/>
    </source>
</evidence>
<dbReference type="Pfam" id="PF04560">
    <property type="entry name" value="RNA_pol_Rpb2_7"/>
    <property type="match status" value="1"/>
</dbReference>
<dbReference type="Gene3D" id="3.90.1110.10">
    <property type="entry name" value="RNA polymerase Rpb2, domain 2"/>
    <property type="match status" value="1"/>
</dbReference>
<dbReference type="InterPro" id="IPR037034">
    <property type="entry name" value="RNA_pol_Rpb2_2_sf"/>
</dbReference>
<dbReference type="InterPro" id="IPR037033">
    <property type="entry name" value="DNA-dir_RNAP_su2_hyb_sf"/>
</dbReference>
<evidence type="ECO:0000256" key="5">
    <source>
        <dbReference type="ARBA" id="ARBA00022695"/>
    </source>
</evidence>
<dbReference type="InterPro" id="IPR007644">
    <property type="entry name" value="RNA_pol_bsu_protrusion"/>
</dbReference>
<dbReference type="PROSITE" id="PS01166">
    <property type="entry name" value="RNA_POL_BETA"/>
    <property type="match status" value="1"/>
</dbReference>
<dbReference type="InterPro" id="IPR015712">
    <property type="entry name" value="DNA-dir_RNA_pol_su2"/>
</dbReference>
<dbReference type="EC" id="2.7.7.6" evidence="2"/>
<dbReference type="Gene3D" id="3.90.1100.10">
    <property type="match status" value="1"/>
</dbReference>
<keyword evidence="6" id="KW-0479">Metal-binding</keyword>
<evidence type="ECO:0000259" key="14">
    <source>
        <dbReference type="Pfam" id="PF04565"/>
    </source>
</evidence>
<dbReference type="GO" id="GO:0003899">
    <property type="term" value="F:DNA-directed RNA polymerase activity"/>
    <property type="evidence" value="ECO:0007669"/>
    <property type="project" value="UniProtKB-EC"/>
</dbReference>
<keyword evidence="5" id="KW-0548">Nucleotidyltransferase</keyword>
<dbReference type="GO" id="GO:0006351">
    <property type="term" value="P:DNA-templated transcription"/>
    <property type="evidence" value="ECO:0007669"/>
    <property type="project" value="InterPro"/>
</dbReference>
<dbReference type="SUPFAM" id="SSF64484">
    <property type="entry name" value="beta and beta-prime subunits of DNA dependent RNA-polymerase"/>
    <property type="match status" value="1"/>
</dbReference>
<proteinExistence type="inferred from homology"/>
<dbReference type="PANTHER" id="PTHR20856">
    <property type="entry name" value="DNA-DIRECTED RNA POLYMERASE I SUBUNIT 2"/>
    <property type="match status" value="1"/>
</dbReference>
<keyword evidence="3" id="KW-0240">DNA-directed RNA polymerase</keyword>
<dbReference type="InterPro" id="IPR007121">
    <property type="entry name" value="RNA_pol_bsu_CS"/>
</dbReference>
<evidence type="ECO:0000256" key="9">
    <source>
        <dbReference type="SAM" id="MobiDB-lite"/>
    </source>
</evidence>
<feature type="domain" description="DNA-directed RNA polymerase subunit 2 hybrid-binding" evidence="10">
    <location>
        <begin position="740"/>
        <end position="1104"/>
    </location>
</feature>
<dbReference type="GO" id="GO:0032549">
    <property type="term" value="F:ribonucleoside binding"/>
    <property type="evidence" value="ECO:0007669"/>
    <property type="project" value="InterPro"/>
</dbReference>
<dbReference type="Gene3D" id="3.90.1070.20">
    <property type="match status" value="1"/>
</dbReference>
<accession>A0A6C0KT75</accession>
<organism evidence="16">
    <name type="scientific">viral metagenome</name>
    <dbReference type="NCBI Taxonomy" id="1070528"/>
    <lineage>
        <taxon>unclassified sequences</taxon>
        <taxon>metagenomes</taxon>
        <taxon>organismal metagenomes</taxon>
    </lineage>
</organism>
<feature type="domain" description="RNA polymerase Rpb2" evidence="15">
    <location>
        <begin position="579"/>
        <end position="638"/>
    </location>
</feature>
<name>A0A6C0KT75_9ZZZZ</name>
<feature type="region of interest" description="Disordered" evidence="9">
    <location>
        <begin position="1090"/>
        <end position="1109"/>
    </location>
</feature>
<feature type="region of interest" description="Disordered" evidence="9">
    <location>
        <begin position="1452"/>
        <end position="1472"/>
    </location>
</feature>
<dbReference type="CDD" id="cd00653">
    <property type="entry name" value="RNA_pol_B_RPB2"/>
    <property type="match status" value="1"/>
</dbReference>
<evidence type="ECO:0000256" key="1">
    <source>
        <dbReference type="ARBA" id="ARBA00006835"/>
    </source>
</evidence>
<evidence type="ECO:0000256" key="7">
    <source>
        <dbReference type="ARBA" id="ARBA00022833"/>
    </source>
</evidence>
<evidence type="ECO:0000313" key="16">
    <source>
        <dbReference type="EMBL" id="QHU20401.1"/>
    </source>
</evidence>
<dbReference type="Pfam" id="PF00562">
    <property type="entry name" value="RNA_pol_Rpb2_6"/>
    <property type="match status" value="1"/>
</dbReference>
<dbReference type="GO" id="GO:0003677">
    <property type="term" value="F:DNA binding"/>
    <property type="evidence" value="ECO:0007669"/>
    <property type="project" value="InterPro"/>
</dbReference>
<evidence type="ECO:0000256" key="3">
    <source>
        <dbReference type="ARBA" id="ARBA00022478"/>
    </source>
</evidence>
<sequence length="1472" mass="164332">MALSGDDGRRLSRKLIDTYFRTNAYPYTRHHIDSYDQFMQQDLINIVQSQNPILILKDLVDETTNTYKYRVEIFVGGADGSAIEIGTPTVTLQNGEEIRMLYPNEARLRNLTYASTVYADIHVSIAYVTPGGETVQLFGDQPYVLKKWQLFKMPIMLHSKYCILHNKPKEFLREVGECPYDNGGYFIVDGAEKVLITRQEQAFNTLYITPQTSQNDPKVAVYASIQCLSSKTRQVKRVAIALMRHVERKSLKSDKIITSYATIEVSLPFVRKAIPLFVLFRALGFQSDEEILKMIFPDFNSPEAKFLLPKLQPCIIDAYPFTNSYLAIQFIKTLTKGFSTEHVLDIIKNQLFIHMPNDSGSQGLFLGDCVRRILRVSEDYDDKTDRDDTRNQRCLTSGFLVQELFINSYKLWIKAFVLEIGKEYNYNKTLYSNENFKDIFQPGNENKVFLAGLLNDMIMKGFKGKWGTGLGEEKSGVLQALSRLSYTDFMSHCRRVILDFDTGMKLTGPRKLHTSQFGYFCTSETPTGASIGITKNMSIMTAISTASQTDAFFKWLRVTGHVYSAEQITLEQRIEFVPVYTNGGMFGYTAKPGLLTSVLKMLKRSGCLPYSVSITFSIRDRKVYIYMDAGRPLRPLVWLDHAKLPIEKLDKFPTWRDLVMGSLAIRKYAGLDSTDFLDPLEDKSAKLDDYLELLQPHTGAVEYVDPYEQNECFIANNPAYIRPETTHMEVHPSTIMSMMTSLIPFAPHNQSPRNQLSCSQSKQGVSIYATNWRNRFDNTAHVLCYGEMPITRTMYNNYLGEGRMAYGMNCVLAIACWSGYNQEDGIVMNYDAVHRGMFRSMAFRSYEAFEEDDEKAGVKVRFGNPAEIAEWKDLKPGLDYSKLDERGIIKEGAYVDETTVIVGAFMMSNTGGNFKDASTTPQVWTKGRVEKVAVMVNNLGLRLVKIRVVQDRIPELGDKFSNRHGQKGTIGALLRGHDMPRTESGIVPDMIMNPHAIPSRMTIAQNLEQLLGKTAAVSGAIGDGTSFMNDGSPQEVIGHILENLGFEKYGNEVMYNGATGEQIPAAIFVGPVYGMRLKHMVEDKWNARGQGRKEARTHQPTGGRGAQGGLKIGEMDRDAIIAHAGMAFVKESYMERSDGTTIPLCVACGMVPIFNPRLNLAICSMCDGPVKYIGNTIHNMELLPPVGRPKSKIVQVEMPYSTKLLTHEQETYLNLAMRYITTNGFQKLKSLELSGTATEMIKELPRLILPETVVPAYIEEAAKPVFTIEQLRSMGAVVNQLTEAEQAALDTIAEEQVDEFGQPIEVAPSMQSMGQPMGQSMGQMPPMSFPQGQNEVIYPQLEQSMLGGMQLPGAEPTIITGQMQQPLQPSIPSIGFAQGGDGIVAGAAMPGMGGMIVVDTSPMRMAQDGIDPGMPMGGRRPRRNPYHGGFGSFNRGAGMDPMMMQGGEEPMPPMPSMPSSNSGAAIRVNKME</sequence>
<evidence type="ECO:0000259" key="12">
    <source>
        <dbReference type="Pfam" id="PF04561"/>
    </source>
</evidence>